<dbReference type="AlphaFoldDB" id="A0A845L0P3"/>
<comment type="caution">
    <text evidence="3">The sequence shown here is derived from an EMBL/GenBank/DDBJ whole genome shotgun (WGS) entry which is preliminary data.</text>
</comment>
<feature type="region of interest" description="Disordered" evidence="1">
    <location>
        <begin position="187"/>
        <end position="210"/>
    </location>
</feature>
<dbReference type="PANTHER" id="PTHR40278:SF1">
    <property type="entry name" value="DNA UTILIZATION PROTEIN HOFN"/>
    <property type="match status" value="1"/>
</dbReference>
<dbReference type="Pfam" id="PF05137">
    <property type="entry name" value="PilN"/>
    <property type="match status" value="1"/>
</dbReference>
<dbReference type="InterPro" id="IPR007813">
    <property type="entry name" value="PilN"/>
</dbReference>
<evidence type="ECO:0000313" key="3">
    <source>
        <dbReference type="EMBL" id="MZP28489.1"/>
    </source>
</evidence>
<dbReference type="RefSeq" id="WP_161253987.1">
    <property type="nucleotide sequence ID" value="NZ_WXEY01000001.1"/>
</dbReference>
<gene>
    <name evidence="3" type="ORF">GTO91_01960</name>
</gene>
<organism evidence="3 4">
    <name type="scientific">Heliomicrobium undosum</name>
    <dbReference type="NCBI Taxonomy" id="121734"/>
    <lineage>
        <taxon>Bacteria</taxon>
        <taxon>Bacillati</taxon>
        <taxon>Bacillota</taxon>
        <taxon>Clostridia</taxon>
        <taxon>Eubacteriales</taxon>
        <taxon>Heliobacteriaceae</taxon>
        <taxon>Heliomicrobium</taxon>
    </lineage>
</organism>
<accession>A0A845L0P3</accession>
<feature type="transmembrane region" description="Helical" evidence="2">
    <location>
        <begin position="21"/>
        <end position="41"/>
    </location>
</feature>
<keyword evidence="2" id="KW-0812">Transmembrane</keyword>
<evidence type="ECO:0000256" key="2">
    <source>
        <dbReference type="SAM" id="Phobius"/>
    </source>
</evidence>
<dbReference type="OrthoDB" id="1729774at2"/>
<evidence type="ECO:0000313" key="4">
    <source>
        <dbReference type="Proteomes" id="UP000463470"/>
    </source>
</evidence>
<reference evidence="3 4" key="1">
    <citation type="submission" date="2020-01" db="EMBL/GenBank/DDBJ databases">
        <title>Whole-genome sequence of Heliobacterium undosum DSM 13378.</title>
        <authorList>
            <person name="Kyndt J.A."/>
            <person name="Meyer T.E."/>
        </authorList>
    </citation>
    <scope>NUCLEOTIDE SEQUENCE [LARGE SCALE GENOMIC DNA]</scope>
    <source>
        <strain evidence="3 4">DSM 13378</strain>
    </source>
</reference>
<evidence type="ECO:0000256" key="1">
    <source>
        <dbReference type="SAM" id="MobiDB-lite"/>
    </source>
</evidence>
<dbReference type="EMBL" id="WXEY01000001">
    <property type="protein sequence ID" value="MZP28489.1"/>
    <property type="molecule type" value="Genomic_DNA"/>
</dbReference>
<sequence>MQSINLLPLELRPKKLDKRSLFVRSGVTLGVLACLVGYGSFLVKIYMSQKEGERIEAEMAALQPELQRVEAIEKEISDNRKKAEILEQLRGARIPWSQVFSDVKTVTPEALWLATVTLNTYDADKTVLEIEGETTAFEQVGVFILKLRSLPYFSSVELVDARDKDVNFRWVTRFKVHASLAPIPQGLQVVPKDGKDEAKKNSSARGGEGR</sequence>
<dbReference type="PANTHER" id="PTHR40278">
    <property type="entry name" value="DNA UTILIZATION PROTEIN HOFN"/>
    <property type="match status" value="1"/>
</dbReference>
<keyword evidence="2" id="KW-1133">Transmembrane helix</keyword>
<name>A0A845L0P3_9FIRM</name>
<keyword evidence="4" id="KW-1185">Reference proteome</keyword>
<proteinExistence type="predicted"/>
<protein>
    <recommendedName>
        <fullName evidence="5">PilN domain-containing protein</fullName>
    </recommendedName>
</protein>
<evidence type="ECO:0008006" key="5">
    <source>
        <dbReference type="Google" id="ProtNLM"/>
    </source>
</evidence>
<keyword evidence="2" id="KW-0472">Membrane</keyword>
<dbReference type="Proteomes" id="UP000463470">
    <property type="component" value="Unassembled WGS sequence"/>
</dbReference>
<dbReference type="InterPro" id="IPR052534">
    <property type="entry name" value="Extracell_DNA_Util/SecSys_Comp"/>
</dbReference>